<dbReference type="RefSeq" id="WP_159980933.1">
    <property type="nucleotide sequence ID" value="NZ_BLIV01000011.1"/>
</dbReference>
<protein>
    <submittedName>
        <fullName evidence="7">Ribose ABC transporter permease</fullName>
    </submittedName>
</protein>
<evidence type="ECO:0000256" key="4">
    <source>
        <dbReference type="ARBA" id="ARBA00022989"/>
    </source>
</evidence>
<feature type="transmembrane region" description="Helical" evidence="6">
    <location>
        <begin position="278"/>
        <end position="296"/>
    </location>
</feature>
<evidence type="ECO:0000256" key="6">
    <source>
        <dbReference type="SAM" id="Phobius"/>
    </source>
</evidence>
<evidence type="ECO:0000256" key="1">
    <source>
        <dbReference type="ARBA" id="ARBA00004651"/>
    </source>
</evidence>
<dbReference type="PANTHER" id="PTHR32196:SF72">
    <property type="entry name" value="RIBOSE IMPORT PERMEASE PROTEIN RBSC"/>
    <property type="match status" value="1"/>
</dbReference>
<dbReference type="Proteomes" id="UP000436522">
    <property type="component" value="Unassembled WGS sequence"/>
</dbReference>
<dbReference type="CDD" id="cd06579">
    <property type="entry name" value="TM_PBP1_transp_AraH_like"/>
    <property type="match status" value="1"/>
</dbReference>
<evidence type="ECO:0000256" key="5">
    <source>
        <dbReference type="ARBA" id="ARBA00023136"/>
    </source>
</evidence>
<keyword evidence="5 6" id="KW-0472">Membrane</keyword>
<feature type="transmembrane region" description="Helical" evidence="6">
    <location>
        <begin position="224"/>
        <end position="241"/>
    </location>
</feature>
<proteinExistence type="predicted"/>
<gene>
    <name evidence="7" type="ORF">So717_41280</name>
</gene>
<sequence length="375" mass="39775">MNTAVATDERAPLSERLEPYMAIIAPMAMIAAIFLFMAVASPDRFYRISNLELILQDAALYMPMAMAMTFVITQRGIDLSVGSVAVLSAIIMAFLVKQFGFSIYVGIPIALSIGALLGLINGLVITRFNVPDLIGTLAMDLVYKGLALLLAKGLVLARFPDVLTEIGRGQTPFFIPTPAVIGILTMVAGYYILQRTHFGRYTVAIGSSPESAELTGIGVKRHKVYAYVLCGACAALAGLMLTGKQNAIQATMAPFFNLHVIAAVVVGGTSLFGGRASIIGSFSGVLLLAMMLNALVTLRIEFFWQPVASGFVIISSVALYAWIQKKDRDGAGGWFADLKTAEGQKTVRFAALIIGVLIGLLAIGGIFAGDPVPSG</sequence>
<dbReference type="InterPro" id="IPR001851">
    <property type="entry name" value="ABC_transp_permease"/>
</dbReference>
<dbReference type="GO" id="GO:0022857">
    <property type="term" value="F:transmembrane transporter activity"/>
    <property type="evidence" value="ECO:0007669"/>
    <property type="project" value="InterPro"/>
</dbReference>
<evidence type="ECO:0000313" key="8">
    <source>
        <dbReference type="Proteomes" id="UP000436522"/>
    </source>
</evidence>
<dbReference type="OrthoDB" id="9784538at2"/>
<dbReference type="AlphaFoldDB" id="A0A640VZM9"/>
<keyword evidence="8" id="KW-1185">Reference proteome</keyword>
<feature type="transmembrane region" description="Helical" evidence="6">
    <location>
        <begin position="173"/>
        <end position="193"/>
    </location>
</feature>
<dbReference type="PANTHER" id="PTHR32196">
    <property type="entry name" value="ABC TRANSPORTER PERMEASE PROTEIN YPHD-RELATED-RELATED"/>
    <property type="match status" value="1"/>
</dbReference>
<feature type="transmembrane region" description="Helical" evidence="6">
    <location>
        <begin position="247"/>
        <end position="266"/>
    </location>
</feature>
<comment type="caution">
    <text evidence="7">The sequence shown here is derived from an EMBL/GenBank/DDBJ whole genome shotgun (WGS) entry which is preliminary data.</text>
</comment>
<organism evidence="7 8">
    <name type="scientific">Roseobacter cerasinus</name>
    <dbReference type="NCBI Taxonomy" id="2602289"/>
    <lineage>
        <taxon>Bacteria</taxon>
        <taxon>Pseudomonadati</taxon>
        <taxon>Pseudomonadota</taxon>
        <taxon>Alphaproteobacteria</taxon>
        <taxon>Rhodobacterales</taxon>
        <taxon>Roseobacteraceae</taxon>
        <taxon>Roseobacter</taxon>
    </lineage>
</organism>
<reference evidence="7 8" key="1">
    <citation type="submission" date="2019-12" db="EMBL/GenBank/DDBJ databases">
        <title>Roseobacter cerasinus sp. nov., isolated from seawater around aquaculture.</title>
        <authorList>
            <person name="Muramatsu S."/>
            <person name="Takabe Y."/>
            <person name="Mori K."/>
            <person name="Takaichi S."/>
            <person name="Hanada S."/>
        </authorList>
    </citation>
    <scope>NUCLEOTIDE SEQUENCE [LARGE SCALE GENOMIC DNA]</scope>
    <source>
        <strain evidence="7 8">AI77</strain>
    </source>
</reference>
<evidence type="ECO:0000256" key="2">
    <source>
        <dbReference type="ARBA" id="ARBA00022475"/>
    </source>
</evidence>
<dbReference type="Pfam" id="PF02653">
    <property type="entry name" value="BPD_transp_2"/>
    <property type="match status" value="1"/>
</dbReference>
<feature type="transmembrane region" description="Helical" evidence="6">
    <location>
        <begin position="349"/>
        <end position="369"/>
    </location>
</feature>
<evidence type="ECO:0000256" key="3">
    <source>
        <dbReference type="ARBA" id="ARBA00022692"/>
    </source>
</evidence>
<keyword evidence="4 6" id="KW-1133">Transmembrane helix</keyword>
<feature type="transmembrane region" description="Helical" evidence="6">
    <location>
        <begin position="302"/>
        <end position="323"/>
    </location>
</feature>
<feature type="transmembrane region" description="Helical" evidence="6">
    <location>
        <begin position="20"/>
        <end position="41"/>
    </location>
</feature>
<dbReference type="EMBL" id="BLIV01000011">
    <property type="protein sequence ID" value="GFE52375.1"/>
    <property type="molecule type" value="Genomic_DNA"/>
</dbReference>
<keyword evidence="2" id="KW-1003">Cell membrane</keyword>
<accession>A0A640VZM9</accession>
<evidence type="ECO:0000313" key="7">
    <source>
        <dbReference type="EMBL" id="GFE52375.1"/>
    </source>
</evidence>
<feature type="transmembrane region" description="Helical" evidence="6">
    <location>
        <begin position="103"/>
        <end position="125"/>
    </location>
</feature>
<keyword evidence="3 6" id="KW-0812">Transmembrane</keyword>
<feature type="transmembrane region" description="Helical" evidence="6">
    <location>
        <begin position="79"/>
        <end position="96"/>
    </location>
</feature>
<comment type="subcellular location">
    <subcellularLocation>
        <location evidence="1">Cell membrane</location>
        <topology evidence="1">Multi-pass membrane protein</topology>
    </subcellularLocation>
</comment>
<name>A0A640VZM9_9RHOB</name>
<dbReference type="GO" id="GO:0005886">
    <property type="term" value="C:plasma membrane"/>
    <property type="evidence" value="ECO:0007669"/>
    <property type="project" value="UniProtKB-SubCell"/>
</dbReference>